<evidence type="ECO:0000256" key="1">
    <source>
        <dbReference type="SAM" id="Phobius"/>
    </source>
</evidence>
<evidence type="ECO:0000313" key="2">
    <source>
        <dbReference type="EMBL" id="KAB8128433.1"/>
    </source>
</evidence>
<gene>
    <name evidence="2" type="ORF">F9U64_15985</name>
</gene>
<accession>A0A7C8L5K7</accession>
<dbReference type="OrthoDB" id="2454584at2"/>
<proteinExistence type="predicted"/>
<dbReference type="Proteomes" id="UP000480246">
    <property type="component" value="Unassembled WGS sequence"/>
</dbReference>
<reference evidence="2 3" key="1">
    <citation type="submission" date="2019-10" db="EMBL/GenBank/DDBJ databases">
        <title>Gracilibacillus sp. nov. isolated from rice seeds.</title>
        <authorList>
            <person name="He S."/>
        </authorList>
    </citation>
    <scope>NUCLEOTIDE SEQUENCE [LARGE SCALE GENOMIC DNA]</scope>
    <source>
        <strain evidence="2 3">TD8</strain>
    </source>
</reference>
<keyword evidence="1" id="KW-0472">Membrane</keyword>
<name>A0A7C8L5K7_9BACI</name>
<dbReference type="EMBL" id="WEID01000082">
    <property type="protein sequence ID" value="KAB8128433.1"/>
    <property type="molecule type" value="Genomic_DNA"/>
</dbReference>
<comment type="caution">
    <text evidence="2">The sequence shown here is derived from an EMBL/GenBank/DDBJ whole genome shotgun (WGS) entry which is preliminary data.</text>
</comment>
<keyword evidence="3" id="KW-1185">Reference proteome</keyword>
<organism evidence="2 3">
    <name type="scientific">Gracilibacillus oryzae</name>
    <dbReference type="NCBI Taxonomy" id="1672701"/>
    <lineage>
        <taxon>Bacteria</taxon>
        <taxon>Bacillati</taxon>
        <taxon>Bacillota</taxon>
        <taxon>Bacilli</taxon>
        <taxon>Bacillales</taxon>
        <taxon>Bacillaceae</taxon>
        <taxon>Gracilibacillus</taxon>
    </lineage>
</organism>
<keyword evidence="1" id="KW-1133">Transmembrane helix</keyword>
<evidence type="ECO:0000313" key="3">
    <source>
        <dbReference type="Proteomes" id="UP000480246"/>
    </source>
</evidence>
<dbReference type="AlphaFoldDB" id="A0A7C8L5K7"/>
<dbReference type="RefSeq" id="WP_153405848.1">
    <property type="nucleotide sequence ID" value="NZ_ML762438.1"/>
</dbReference>
<keyword evidence="1" id="KW-0812">Transmembrane</keyword>
<sequence>MIYVAVATVISIAVILWIVSFFMQDKFKQLENQIEQFSISTLQETYQLKKKVNILEEELLIDDNFMDDNSFNQSNKARP</sequence>
<protein>
    <submittedName>
        <fullName evidence="2">Uncharacterized protein</fullName>
    </submittedName>
</protein>
<feature type="transmembrane region" description="Helical" evidence="1">
    <location>
        <begin position="6"/>
        <end position="23"/>
    </location>
</feature>